<sequence length="270" mass="30492">MTTSMHCTLAPTPTPPFYGFCMEDSMSLGYACASGVEGDMAARPILAERYKTKFCRNYVLTGICPYQRRCMFAHGEYELRTPEMNIRDGLVTEEAIRLFRRQFSSALCAFDKPRRRGFPAPPYFYNAMGDCISDCTGPVRMAPAKLYTHNPYKSDIIPLQNRLYSQPPALAMMTTTTVMPQCYEEGTTCRSSCDFSEHQDEFEPCVEIVSSPRCYVCNESDDAEPSACSSIGSDSEDNRQSTPRKEYINESLPLEEEEEEEVMRGEAALQ</sequence>
<feature type="zinc finger region" description="C3H1-type" evidence="4">
    <location>
        <begin position="49"/>
        <end position="77"/>
    </location>
</feature>
<evidence type="ECO:0000256" key="4">
    <source>
        <dbReference type="PROSITE-ProRule" id="PRU00723"/>
    </source>
</evidence>
<comment type="caution">
    <text evidence="7">The sequence shown here is derived from an EMBL/GenBank/DDBJ whole genome shotgun (WGS) entry which is preliminary data.</text>
</comment>
<dbReference type="EMBL" id="AHKC01009978">
    <property type="protein sequence ID" value="EKF32274.1"/>
    <property type="molecule type" value="Genomic_DNA"/>
</dbReference>
<dbReference type="OrthoDB" id="410307at2759"/>
<dbReference type="SUPFAM" id="SSF90229">
    <property type="entry name" value="CCCH zinc finger"/>
    <property type="match status" value="1"/>
</dbReference>
<dbReference type="GO" id="GO:0008270">
    <property type="term" value="F:zinc ion binding"/>
    <property type="evidence" value="ECO:0007669"/>
    <property type="project" value="UniProtKB-KW"/>
</dbReference>
<keyword evidence="8" id="KW-1185">Reference proteome</keyword>
<evidence type="ECO:0000313" key="8">
    <source>
        <dbReference type="Proteomes" id="UP000007350"/>
    </source>
</evidence>
<evidence type="ECO:0000256" key="2">
    <source>
        <dbReference type="ARBA" id="ARBA00022771"/>
    </source>
</evidence>
<dbReference type="InterPro" id="IPR000571">
    <property type="entry name" value="Znf_CCCH"/>
</dbReference>
<dbReference type="FunFam" id="4.10.1000.10:FF:000003">
    <property type="entry name" value="Zinc finger CCCH domain-containing protein"/>
    <property type="match status" value="1"/>
</dbReference>
<name>K2N2V6_TRYCR</name>
<evidence type="ECO:0000256" key="5">
    <source>
        <dbReference type="SAM" id="MobiDB-lite"/>
    </source>
</evidence>
<evidence type="ECO:0000259" key="6">
    <source>
        <dbReference type="PROSITE" id="PS50103"/>
    </source>
</evidence>
<evidence type="ECO:0000313" key="7">
    <source>
        <dbReference type="EMBL" id="EKF32274.1"/>
    </source>
</evidence>
<dbReference type="Proteomes" id="UP000007350">
    <property type="component" value="Unassembled WGS sequence"/>
</dbReference>
<evidence type="ECO:0000256" key="3">
    <source>
        <dbReference type="ARBA" id="ARBA00022833"/>
    </source>
</evidence>
<proteinExistence type="predicted"/>
<dbReference type="GO" id="GO:0051252">
    <property type="term" value="P:regulation of RNA metabolic process"/>
    <property type="evidence" value="ECO:0007669"/>
    <property type="project" value="UniProtKB-ARBA"/>
</dbReference>
<gene>
    <name evidence="7" type="ORF">MOQ_003879</name>
</gene>
<dbReference type="AlphaFoldDB" id="K2N2V6"/>
<dbReference type="Gene3D" id="4.10.1000.10">
    <property type="entry name" value="Zinc finger, CCCH-type"/>
    <property type="match status" value="1"/>
</dbReference>
<feature type="region of interest" description="Disordered" evidence="5">
    <location>
        <begin position="223"/>
        <end position="270"/>
    </location>
</feature>
<reference evidence="7 8" key="1">
    <citation type="journal article" date="2012" name="BMC Genomics">
        <title>Comparative genomic analysis of human infective Trypanosoma cruzi lineages with the bat-restricted subspecies T. cruzi marinkellei.</title>
        <authorList>
            <person name="Franzen O."/>
            <person name="Talavera-Lopez C."/>
            <person name="Ochaya S."/>
            <person name="Butler C.E."/>
            <person name="Messenger L.A."/>
            <person name="Lewis M.D."/>
            <person name="Llewellyn M.S."/>
            <person name="Marinkelle C.J."/>
            <person name="Tyler K.M."/>
            <person name="Miles M.A."/>
            <person name="Andersson B."/>
        </authorList>
    </citation>
    <scope>NUCLEOTIDE SEQUENCE [LARGE SCALE GENOMIC DNA]</scope>
    <source>
        <strain evidence="7 8">B7</strain>
    </source>
</reference>
<feature type="compositionally biased region" description="Basic and acidic residues" evidence="5">
    <location>
        <begin position="236"/>
        <end position="248"/>
    </location>
</feature>
<dbReference type="SMART" id="SM00356">
    <property type="entry name" value="ZnF_C3H1"/>
    <property type="match status" value="1"/>
</dbReference>
<feature type="domain" description="C3H1-type" evidence="6">
    <location>
        <begin position="49"/>
        <end position="77"/>
    </location>
</feature>
<dbReference type="GO" id="GO:0010468">
    <property type="term" value="P:regulation of gene expression"/>
    <property type="evidence" value="ECO:0007669"/>
    <property type="project" value="UniProtKB-ARBA"/>
</dbReference>
<accession>K2N2V6</accession>
<organism evidence="7 8">
    <name type="scientific">Trypanosoma cruzi marinkellei</name>
    <dbReference type="NCBI Taxonomy" id="85056"/>
    <lineage>
        <taxon>Eukaryota</taxon>
        <taxon>Discoba</taxon>
        <taxon>Euglenozoa</taxon>
        <taxon>Kinetoplastea</taxon>
        <taxon>Metakinetoplastina</taxon>
        <taxon>Trypanosomatida</taxon>
        <taxon>Trypanosomatidae</taxon>
        <taxon>Trypanosoma</taxon>
        <taxon>Schizotrypanum</taxon>
    </lineage>
</organism>
<keyword evidence="1 4" id="KW-0479">Metal-binding</keyword>
<dbReference type="InterPro" id="IPR036855">
    <property type="entry name" value="Znf_CCCH_sf"/>
</dbReference>
<keyword evidence="2 4" id="KW-0863">Zinc-finger</keyword>
<evidence type="ECO:0000256" key="1">
    <source>
        <dbReference type="ARBA" id="ARBA00022723"/>
    </source>
</evidence>
<protein>
    <recommendedName>
        <fullName evidence="6">C3H1-type domain-containing protein</fullName>
    </recommendedName>
</protein>
<dbReference type="PROSITE" id="PS50103">
    <property type="entry name" value="ZF_C3H1"/>
    <property type="match status" value="1"/>
</dbReference>
<keyword evidence="3 4" id="KW-0862">Zinc</keyword>